<dbReference type="EMBL" id="MT630733">
    <property type="protein sequence ID" value="QNO42358.1"/>
    <property type="molecule type" value="Genomic_DNA"/>
</dbReference>
<sequence>MKRYLPLFTTIVFIALLVLGIWSGEVPVVWHKAITVCLSCIGIG</sequence>
<protein>
    <recommendedName>
        <fullName evidence="2">Thioredoxin</fullName>
    </recommendedName>
</protein>
<evidence type="ECO:0008006" key="2">
    <source>
        <dbReference type="Google" id="ProtNLM"/>
    </source>
</evidence>
<dbReference type="InterPro" id="IPR047708">
    <property type="entry name" value="CD1871A-like"/>
</dbReference>
<accession>A0A7G9Y2X4</accession>
<organism evidence="1">
    <name type="scientific">Candidatus Methanogaster sp. ANME-2c ERB4</name>
    <dbReference type="NCBI Taxonomy" id="2759911"/>
    <lineage>
        <taxon>Archaea</taxon>
        <taxon>Methanobacteriati</taxon>
        <taxon>Methanobacteriota</taxon>
        <taxon>Stenosarchaea group</taxon>
        <taxon>Methanomicrobia</taxon>
        <taxon>Methanosarcinales</taxon>
        <taxon>ANME-2 cluster</taxon>
        <taxon>Candidatus Methanogasteraceae</taxon>
        <taxon>Candidatus Methanogaster</taxon>
    </lineage>
</organism>
<reference evidence="1" key="1">
    <citation type="submission" date="2020-06" db="EMBL/GenBank/DDBJ databases">
        <title>Unique genomic features of the anaerobic methanotrophic archaea.</title>
        <authorList>
            <person name="Chadwick G.L."/>
            <person name="Skennerton C.T."/>
            <person name="Laso-Perez R."/>
            <person name="Leu A.O."/>
            <person name="Speth D.R."/>
            <person name="Yu H."/>
            <person name="Morgan-Lang C."/>
            <person name="Hatzenpichler R."/>
            <person name="Goudeau D."/>
            <person name="Malmstrom R."/>
            <person name="Brazelton W.J."/>
            <person name="Woyke T."/>
            <person name="Hallam S.J."/>
            <person name="Tyson G.W."/>
            <person name="Wegener G."/>
            <person name="Boetius A."/>
            <person name="Orphan V."/>
        </authorList>
    </citation>
    <scope>NUCLEOTIDE SEQUENCE</scope>
</reference>
<dbReference type="NCBIfam" id="NF040920">
    <property type="entry name" value="CD1871A_fam"/>
    <property type="match status" value="1"/>
</dbReference>
<dbReference type="AlphaFoldDB" id="A0A7G9Y2X4"/>
<name>A0A7G9Y2X4_9EURY</name>
<proteinExistence type="predicted"/>
<gene>
    <name evidence="1" type="ORF">FFGIDPFI_00003</name>
</gene>
<evidence type="ECO:0000313" key="1">
    <source>
        <dbReference type="EMBL" id="QNO42358.1"/>
    </source>
</evidence>